<gene>
    <name evidence="1" type="ORF">F5878DRAFT_336433</name>
</gene>
<evidence type="ECO:0000313" key="1">
    <source>
        <dbReference type="EMBL" id="KAJ3834911.1"/>
    </source>
</evidence>
<proteinExistence type="predicted"/>
<keyword evidence="2" id="KW-1185">Reference proteome</keyword>
<dbReference type="EMBL" id="MU806471">
    <property type="protein sequence ID" value="KAJ3834911.1"/>
    <property type="molecule type" value="Genomic_DNA"/>
</dbReference>
<sequence>MRWFAPPTRRELTLLLFCSTVFTLAYNFENSLRFVGFDAYPSRRALLTRFGFQPTNSLLGTLLKDGKKVEEWRDDLDDTIIWNDEENPMHPQWKDSDVDYGSIEQGQALGVGPHSAMWISQAKLERLWPNRLAGESVREGFWRWNDDVPTTKFVRHLPGYTVLDQLIIFKNYIYIVTDDPQLFPSVGSISATMADKLQVVSTQHARDVLGRYGGRIHGVSWMCTEPTPQDTTLLSLWSMYSSLSNSSSSDSSFAKPSLPSSWPDLPSPARLILPLTPTFSDPDNDENWNKKPNFPFNYAEKDILPPDAPPRPPVIPRPRSNIGIHPLLLKVALPHMPGVWYQEEWNDYMGMEVPYVLERVVIGDHSVGGIEALLQQHSQQGSKDWLEPIRQNVVSFFRDPRVPNQDDSSRKRSLTYVQRHGSLVSEDHNALVRALNKMGRDRGIEVNLVDAGSYDELVSTKVNKDDIEWGDRMGAIIRSDILIACQGSDFLEGIFLRPSSPASTSIMVEIFAPTSPNSIFAGAREHDVIAKSLGMRYIPWAQNRRLSSDEIASSRTSLAADHAHDVPVDANSIVQYLNDILDASADV</sequence>
<dbReference type="Proteomes" id="UP001163846">
    <property type="component" value="Unassembled WGS sequence"/>
</dbReference>
<protein>
    <submittedName>
        <fullName evidence="1">Uncharacterized protein</fullName>
    </submittedName>
</protein>
<accession>A0AA38P2A8</accession>
<reference evidence="1" key="1">
    <citation type="submission" date="2022-08" db="EMBL/GenBank/DDBJ databases">
        <authorList>
            <consortium name="DOE Joint Genome Institute"/>
            <person name="Min B."/>
            <person name="Riley R."/>
            <person name="Sierra-Patev S."/>
            <person name="Naranjo-Ortiz M."/>
            <person name="Looney B."/>
            <person name="Konkel Z."/>
            <person name="Slot J.C."/>
            <person name="Sakamoto Y."/>
            <person name="Steenwyk J.L."/>
            <person name="Rokas A."/>
            <person name="Carro J."/>
            <person name="Camarero S."/>
            <person name="Ferreira P."/>
            <person name="Molpeceres G."/>
            <person name="Ruiz-Duenas F.J."/>
            <person name="Serrano A."/>
            <person name="Henrissat B."/>
            <person name="Drula E."/>
            <person name="Hughes K.W."/>
            <person name="Mata J.L."/>
            <person name="Ishikawa N.K."/>
            <person name="Vargas-Isla R."/>
            <person name="Ushijima S."/>
            <person name="Smith C.A."/>
            <person name="Ahrendt S."/>
            <person name="Andreopoulos W."/>
            <person name="He G."/>
            <person name="Labutti K."/>
            <person name="Lipzen A."/>
            <person name="Ng V."/>
            <person name="Sandor L."/>
            <person name="Barry K."/>
            <person name="Martinez A.T."/>
            <person name="Xiao Y."/>
            <person name="Gibbons J.G."/>
            <person name="Terashima K."/>
            <person name="Hibbett D.S."/>
            <person name="Grigoriev I.V."/>
        </authorList>
    </citation>
    <scope>NUCLEOTIDE SEQUENCE</scope>
    <source>
        <strain evidence="1">TFB9207</strain>
    </source>
</reference>
<organism evidence="1 2">
    <name type="scientific">Lentinula raphanica</name>
    <dbReference type="NCBI Taxonomy" id="153919"/>
    <lineage>
        <taxon>Eukaryota</taxon>
        <taxon>Fungi</taxon>
        <taxon>Dikarya</taxon>
        <taxon>Basidiomycota</taxon>
        <taxon>Agaricomycotina</taxon>
        <taxon>Agaricomycetes</taxon>
        <taxon>Agaricomycetidae</taxon>
        <taxon>Agaricales</taxon>
        <taxon>Marasmiineae</taxon>
        <taxon>Omphalotaceae</taxon>
        <taxon>Lentinula</taxon>
    </lineage>
</organism>
<dbReference type="AlphaFoldDB" id="A0AA38P2A8"/>
<comment type="caution">
    <text evidence="1">The sequence shown here is derived from an EMBL/GenBank/DDBJ whole genome shotgun (WGS) entry which is preliminary data.</text>
</comment>
<name>A0AA38P2A8_9AGAR</name>
<evidence type="ECO:0000313" key="2">
    <source>
        <dbReference type="Proteomes" id="UP001163846"/>
    </source>
</evidence>